<dbReference type="Proteomes" id="UP000827976">
    <property type="component" value="Chromosome 6"/>
</dbReference>
<proteinExistence type="predicted"/>
<sequence length="265" mass="29606">MRLLNAPNLLLFLIFSFLKPWISMASSQCTENAPVLDASSGEGHVLNDLGGFRAYVSGDPKSKHVVLLISDVYGIDAPKLRKIADKVGASKFYCVVPDFFHGDPYVDNNPKRPLEAWLKDHPPQKGFEDAKLVIKALRKEHKYDIGVAGFCWGGKVAVEFAKNVDINVMCKAIVLLHPAFVTVQDIEKVKIPIAILAAEKDEITPPSLVKEFEKILAKKPKIPSLVKIFIGVSHGFSVRYNDEFSEKKAIEAQKDMLDWLQKYVE</sequence>
<keyword evidence="2" id="KW-1185">Reference proteome</keyword>
<reference evidence="2" key="1">
    <citation type="journal article" date="2022" name="Nat. Commun.">
        <title>Chromosome evolution and the genetic basis of agronomically important traits in greater yam.</title>
        <authorList>
            <person name="Bredeson J.V."/>
            <person name="Lyons J.B."/>
            <person name="Oniyinde I.O."/>
            <person name="Okereke N.R."/>
            <person name="Kolade O."/>
            <person name="Nnabue I."/>
            <person name="Nwadili C.O."/>
            <person name="Hribova E."/>
            <person name="Parker M."/>
            <person name="Nwogha J."/>
            <person name="Shu S."/>
            <person name="Carlson J."/>
            <person name="Kariba R."/>
            <person name="Muthemba S."/>
            <person name="Knop K."/>
            <person name="Barton G.J."/>
            <person name="Sherwood A.V."/>
            <person name="Lopez-Montes A."/>
            <person name="Asiedu R."/>
            <person name="Jamnadass R."/>
            <person name="Muchugi A."/>
            <person name="Goodstein D."/>
            <person name="Egesi C.N."/>
            <person name="Featherston J."/>
            <person name="Asfaw A."/>
            <person name="Simpson G.G."/>
            <person name="Dolezel J."/>
            <person name="Hendre P.S."/>
            <person name="Van Deynze A."/>
            <person name="Kumar P.L."/>
            <person name="Obidiegwu J.E."/>
            <person name="Bhattacharjee R."/>
            <person name="Rokhsar D.S."/>
        </authorList>
    </citation>
    <scope>NUCLEOTIDE SEQUENCE [LARGE SCALE GENOMIC DNA]</scope>
    <source>
        <strain evidence="2">cv. TDa95/00328</strain>
    </source>
</reference>
<organism evidence="1 2">
    <name type="scientific">Dioscorea alata</name>
    <name type="common">Purple yam</name>
    <dbReference type="NCBI Taxonomy" id="55571"/>
    <lineage>
        <taxon>Eukaryota</taxon>
        <taxon>Viridiplantae</taxon>
        <taxon>Streptophyta</taxon>
        <taxon>Embryophyta</taxon>
        <taxon>Tracheophyta</taxon>
        <taxon>Spermatophyta</taxon>
        <taxon>Magnoliopsida</taxon>
        <taxon>Liliopsida</taxon>
        <taxon>Dioscoreales</taxon>
        <taxon>Dioscoreaceae</taxon>
        <taxon>Dioscorea</taxon>
    </lineage>
</organism>
<accession>A0ACB7VY42</accession>
<name>A0ACB7VY42_DIOAL</name>
<gene>
    <name evidence="1" type="ORF">IHE45_06G065300</name>
</gene>
<dbReference type="EMBL" id="CM037016">
    <property type="protein sequence ID" value="KAH7679538.1"/>
    <property type="molecule type" value="Genomic_DNA"/>
</dbReference>
<keyword evidence="1" id="KW-0378">Hydrolase</keyword>
<evidence type="ECO:0000313" key="2">
    <source>
        <dbReference type="Proteomes" id="UP000827976"/>
    </source>
</evidence>
<evidence type="ECO:0000313" key="1">
    <source>
        <dbReference type="EMBL" id="KAH7679538.1"/>
    </source>
</evidence>
<protein>
    <submittedName>
        <fullName evidence="1">Hydrolase related to dienelactone hydrolase protein</fullName>
    </submittedName>
</protein>
<comment type="caution">
    <text evidence="1">The sequence shown here is derived from an EMBL/GenBank/DDBJ whole genome shotgun (WGS) entry which is preliminary data.</text>
</comment>